<dbReference type="Ensembl" id="ENSCINT00000012804.2">
    <property type="protein sequence ID" value="ENSCINP00000012804.2"/>
    <property type="gene ID" value="ENSCING00000006204.2"/>
</dbReference>
<dbReference type="Gene3D" id="1.20.1070.10">
    <property type="entry name" value="Rhodopsin 7-helix transmembrane proteins"/>
    <property type="match status" value="1"/>
</dbReference>
<keyword evidence="6" id="KW-1015">Disulfide bond</keyword>
<dbReference type="AlphaFoldDB" id="F6ZEA6"/>
<reference evidence="13" key="2">
    <citation type="journal article" date="2008" name="Genome Biol.">
        <title>Improved genome assembly and evidence-based global gene model set for the chordate Ciona intestinalis: new insight into intron and operon populations.</title>
        <authorList>
            <person name="Satou Y."/>
            <person name="Mineta K."/>
            <person name="Ogasawara M."/>
            <person name="Sasakura Y."/>
            <person name="Shoguchi E."/>
            <person name="Ueno K."/>
            <person name="Yamada L."/>
            <person name="Matsumoto J."/>
            <person name="Wasserscheid J."/>
            <person name="Dewar K."/>
            <person name="Wiley G.B."/>
            <person name="Macmil S.L."/>
            <person name="Roe B.A."/>
            <person name="Zeller R.W."/>
            <person name="Hastings K.E."/>
            <person name="Lemaire P."/>
            <person name="Lindquist E."/>
            <person name="Endo T."/>
            <person name="Hotta K."/>
            <person name="Inaba K."/>
        </authorList>
    </citation>
    <scope>NUCLEOTIDE SEQUENCE [LARGE SCALE GENOMIC DNA]</scope>
    <source>
        <strain evidence="13">wild type</strain>
    </source>
</reference>
<dbReference type="GO" id="GO:0007218">
    <property type="term" value="P:neuropeptide signaling pathway"/>
    <property type="evidence" value="ECO:0000318"/>
    <property type="project" value="GO_Central"/>
</dbReference>
<evidence type="ECO:0000256" key="6">
    <source>
        <dbReference type="ARBA" id="ARBA00023157"/>
    </source>
</evidence>
<dbReference type="HOGENOM" id="CLU_696302_0_0_1"/>
<feature type="transmembrane region" description="Helical" evidence="11">
    <location>
        <begin position="20"/>
        <end position="40"/>
    </location>
</feature>
<evidence type="ECO:0000256" key="2">
    <source>
        <dbReference type="ARBA" id="ARBA00022692"/>
    </source>
</evidence>
<reference evidence="13" key="3">
    <citation type="submission" date="2025-08" db="UniProtKB">
        <authorList>
            <consortium name="Ensembl"/>
        </authorList>
    </citation>
    <scope>IDENTIFICATION</scope>
</reference>
<reference evidence="13" key="4">
    <citation type="submission" date="2025-09" db="UniProtKB">
        <authorList>
            <consortium name="Ensembl"/>
        </authorList>
    </citation>
    <scope>IDENTIFICATION</scope>
</reference>
<keyword evidence="4" id="KW-0297">G-protein coupled receptor</keyword>
<name>F6ZEA6_CIOIN</name>
<feature type="transmembrane region" description="Helical" evidence="11">
    <location>
        <begin position="355"/>
        <end position="377"/>
    </location>
</feature>
<keyword evidence="9" id="KW-0807">Transducer</keyword>
<dbReference type="EMBL" id="EAAA01000847">
    <property type="status" value="NOT_ANNOTATED_CDS"/>
    <property type="molecule type" value="Genomic_DNA"/>
</dbReference>
<evidence type="ECO:0000256" key="5">
    <source>
        <dbReference type="ARBA" id="ARBA00023136"/>
    </source>
</evidence>
<dbReference type="PANTHER" id="PTHR24238:SF74">
    <property type="entry name" value="PROKINETICIN RECEPTOR 2"/>
    <property type="match status" value="1"/>
</dbReference>
<evidence type="ECO:0000256" key="4">
    <source>
        <dbReference type="ARBA" id="ARBA00023040"/>
    </source>
</evidence>
<evidence type="ECO:0000256" key="3">
    <source>
        <dbReference type="ARBA" id="ARBA00022989"/>
    </source>
</evidence>
<evidence type="ECO:0000256" key="8">
    <source>
        <dbReference type="ARBA" id="ARBA00023180"/>
    </source>
</evidence>
<evidence type="ECO:0000256" key="1">
    <source>
        <dbReference type="ARBA" id="ARBA00004141"/>
    </source>
</evidence>
<dbReference type="OMA" id="WIILDNY"/>
<keyword evidence="3 11" id="KW-1133">Transmembrane helix</keyword>
<dbReference type="Proteomes" id="UP000008144">
    <property type="component" value="Chromosome 12"/>
</dbReference>
<reference evidence="14" key="1">
    <citation type="journal article" date="2002" name="Science">
        <title>The draft genome of Ciona intestinalis: insights into chordate and vertebrate origins.</title>
        <authorList>
            <person name="Dehal P."/>
            <person name="Satou Y."/>
            <person name="Campbell R.K."/>
            <person name="Chapman J."/>
            <person name="Degnan B."/>
            <person name="De Tomaso A."/>
            <person name="Davidson B."/>
            <person name="Di Gregorio A."/>
            <person name="Gelpke M."/>
            <person name="Goodstein D.M."/>
            <person name="Harafuji N."/>
            <person name="Hastings K.E."/>
            <person name="Ho I."/>
            <person name="Hotta K."/>
            <person name="Huang W."/>
            <person name="Kawashima T."/>
            <person name="Lemaire P."/>
            <person name="Martinez D."/>
            <person name="Meinertzhagen I.A."/>
            <person name="Necula S."/>
            <person name="Nonaka M."/>
            <person name="Putnam N."/>
            <person name="Rash S."/>
            <person name="Saiga H."/>
            <person name="Satake M."/>
            <person name="Terry A."/>
            <person name="Yamada L."/>
            <person name="Wang H.G."/>
            <person name="Awazu S."/>
            <person name="Azumi K."/>
            <person name="Boore J."/>
            <person name="Branno M."/>
            <person name="Chin-Bow S."/>
            <person name="DeSantis R."/>
            <person name="Doyle S."/>
            <person name="Francino P."/>
            <person name="Keys D.N."/>
            <person name="Haga S."/>
            <person name="Hayashi H."/>
            <person name="Hino K."/>
            <person name="Imai K.S."/>
            <person name="Inaba K."/>
            <person name="Kano S."/>
            <person name="Kobayashi K."/>
            <person name="Kobayashi M."/>
            <person name="Lee B.I."/>
            <person name="Makabe K.W."/>
            <person name="Manohar C."/>
            <person name="Matassi G."/>
            <person name="Medina M."/>
            <person name="Mochizuki Y."/>
            <person name="Mount S."/>
            <person name="Morishita T."/>
            <person name="Miura S."/>
            <person name="Nakayama A."/>
            <person name="Nishizaka S."/>
            <person name="Nomoto H."/>
            <person name="Ohta F."/>
            <person name="Oishi K."/>
            <person name="Rigoutsos I."/>
            <person name="Sano M."/>
            <person name="Sasaki A."/>
            <person name="Sasakura Y."/>
            <person name="Shoguchi E."/>
            <person name="Shin-i T."/>
            <person name="Spagnuolo A."/>
            <person name="Stainier D."/>
            <person name="Suzuki M.M."/>
            <person name="Tassy O."/>
            <person name="Takatori N."/>
            <person name="Tokuoka M."/>
            <person name="Yagi K."/>
            <person name="Yoshizaki F."/>
            <person name="Wada S."/>
            <person name="Zhang C."/>
            <person name="Hyatt P.D."/>
            <person name="Larimer F."/>
            <person name="Detter C."/>
            <person name="Doggett N."/>
            <person name="Glavina T."/>
            <person name="Hawkins T."/>
            <person name="Richardson P."/>
            <person name="Lucas S."/>
            <person name="Kohara Y."/>
            <person name="Levine M."/>
            <person name="Satoh N."/>
            <person name="Rokhsar D.S."/>
        </authorList>
    </citation>
    <scope>NUCLEOTIDE SEQUENCE [LARGE SCALE GENOMIC DNA]</scope>
</reference>
<accession>F6ZEA6</accession>
<dbReference type="SUPFAM" id="SSF81321">
    <property type="entry name" value="Family A G protein-coupled receptor-like"/>
    <property type="match status" value="1"/>
</dbReference>
<dbReference type="GO" id="GO:0005886">
    <property type="term" value="C:plasma membrane"/>
    <property type="evidence" value="ECO:0000318"/>
    <property type="project" value="GO_Central"/>
</dbReference>
<evidence type="ECO:0000313" key="14">
    <source>
        <dbReference type="Proteomes" id="UP000008144"/>
    </source>
</evidence>
<feature type="transmembrane region" description="Helical" evidence="11">
    <location>
        <begin position="220"/>
        <end position="240"/>
    </location>
</feature>
<protein>
    <recommendedName>
        <fullName evidence="12">G-protein coupled receptors family 1 profile domain-containing protein</fullName>
    </recommendedName>
</protein>
<keyword evidence="14" id="KW-1185">Reference proteome</keyword>
<keyword evidence="7" id="KW-0675">Receptor</keyword>
<evidence type="ECO:0000256" key="9">
    <source>
        <dbReference type="ARBA" id="ARBA00023224"/>
    </source>
</evidence>
<sequence length="444" mass="50480">MMNLTFNVDKCSSTKHWEFLVLLPFGFLSIAFNLTLVVAATFNRRRLQRQSYVYACVTSTLLGNLLYVILHTWIILDNYLTKIEESGGDYTVTWTILQVSVASMLFVMCGNIGSLLFVVLDSTYFVGRSVNRKASEFAKGFISDIESVRSRRWLLSAKRRRAVILIALSWLLPICLVISAATTWNCSNQCVYCRGGSPLVPPCANHTHCSTVWPPLTESYIGVNFFLWILEVFILGYLIVCGIRSFQQVMAPPTRTSSVMPVVKEENSVAESDIAAQEEYTLSDVHNAMTSLGDSDEEIKEEEKKNDEKEEKNDVKKSMKRDRHENGGKEVEMAVNDVDPRIVRSRPSFRSHSRLTFMIVISLTFVVCSFPTFVVFLVDTFANISNRKVARLTTMVMMYIYTFICPCLLLKYLPNLKSALILLFTNCSVTRIPKRRSKRETTAR</sequence>
<evidence type="ECO:0000256" key="10">
    <source>
        <dbReference type="SAM" id="MobiDB-lite"/>
    </source>
</evidence>
<evidence type="ECO:0000313" key="13">
    <source>
        <dbReference type="Ensembl" id="ENSCINP00000012804.2"/>
    </source>
</evidence>
<dbReference type="InterPro" id="IPR000276">
    <property type="entry name" value="GPCR_Rhodpsn"/>
</dbReference>
<evidence type="ECO:0000259" key="12">
    <source>
        <dbReference type="PROSITE" id="PS50262"/>
    </source>
</evidence>
<feature type="transmembrane region" description="Helical" evidence="11">
    <location>
        <begin position="96"/>
        <end position="120"/>
    </location>
</feature>
<dbReference type="PANTHER" id="PTHR24238">
    <property type="entry name" value="G-PROTEIN COUPLED RECEPTOR"/>
    <property type="match status" value="1"/>
</dbReference>
<keyword evidence="8" id="KW-0325">Glycoprotein</keyword>
<dbReference type="GO" id="GO:0008188">
    <property type="term" value="F:neuropeptide receptor activity"/>
    <property type="evidence" value="ECO:0000318"/>
    <property type="project" value="GO_Central"/>
</dbReference>
<proteinExistence type="predicted"/>
<feature type="compositionally biased region" description="Basic and acidic residues" evidence="10">
    <location>
        <begin position="301"/>
        <end position="329"/>
    </location>
</feature>
<feature type="domain" description="G-protein coupled receptors family 1 profile" evidence="12">
    <location>
        <begin position="32"/>
        <end position="409"/>
    </location>
</feature>
<keyword evidence="2 11" id="KW-0812">Transmembrane</keyword>
<evidence type="ECO:0000256" key="11">
    <source>
        <dbReference type="SAM" id="Phobius"/>
    </source>
</evidence>
<evidence type="ECO:0000256" key="7">
    <source>
        <dbReference type="ARBA" id="ARBA00023170"/>
    </source>
</evidence>
<keyword evidence="5 11" id="KW-0472">Membrane</keyword>
<feature type="transmembrane region" description="Helical" evidence="11">
    <location>
        <begin position="389"/>
        <end position="410"/>
    </location>
</feature>
<dbReference type="GeneTree" id="ENSGT00530000064870"/>
<comment type="subcellular location">
    <subcellularLocation>
        <location evidence="1">Membrane</location>
        <topology evidence="1">Multi-pass membrane protein</topology>
    </subcellularLocation>
</comment>
<dbReference type="InterPro" id="IPR017452">
    <property type="entry name" value="GPCR_Rhodpsn_7TM"/>
</dbReference>
<dbReference type="InParanoid" id="F6ZEA6"/>
<feature type="transmembrane region" description="Helical" evidence="11">
    <location>
        <begin position="162"/>
        <end position="182"/>
    </location>
</feature>
<organism evidence="13 14">
    <name type="scientific">Ciona intestinalis</name>
    <name type="common">Transparent sea squirt</name>
    <name type="synonym">Ascidia intestinalis</name>
    <dbReference type="NCBI Taxonomy" id="7719"/>
    <lineage>
        <taxon>Eukaryota</taxon>
        <taxon>Metazoa</taxon>
        <taxon>Chordata</taxon>
        <taxon>Tunicata</taxon>
        <taxon>Ascidiacea</taxon>
        <taxon>Phlebobranchia</taxon>
        <taxon>Cionidae</taxon>
        <taxon>Ciona</taxon>
    </lineage>
</organism>
<feature type="transmembrane region" description="Helical" evidence="11">
    <location>
        <begin position="52"/>
        <end position="76"/>
    </location>
</feature>
<dbReference type="PROSITE" id="PS50262">
    <property type="entry name" value="G_PROTEIN_RECEP_F1_2"/>
    <property type="match status" value="1"/>
</dbReference>
<dbReference type="Pfam" id="PF00001">
    <property type="entry name" value="7tm_1"/>
    <property type="match status" value="1"/>
</dbReference>
<feature type="region of interest" description="Disordered" evidence="10">
    <location>
        <begin position="291"/>
        <end position="329"/>
    </location>
</feature>